<feature type="compositionally biased region" description="Basic and acidic residues" evidence="5">
    <location>
        <begin position="10"/>
        <end position="20"/>
    </location>
</feature>
<gene>
    <name evidence="8" type="primary">LOC105042127</name>
</gene>
<dbReference type="GO" id="GO:0008270">
    <property type="term" value="F:zinc ion binding"/>
    <property type="evidence" value="ECO:0007669"/>
    <property type="project" value="UniProtKB-KW"/>
</dbReference>
<feature type="region of interest" description="Disordered" evidence="5">
    <location>
        <begin position="1"/>
        <end position="52"/>
    </location>
</feature>
<dbReference type="InterPro" id="IPR011990">
    <property type="entry name" value="TPR-like_helical_dom_sf"/>
</dbReference>
<dbReference type="InParanoid" id="A0A6I9R467"/>
<dbReference type="InterPro" id="IPR002893">
    <property type="entry name" value="Znf_MYND"/>
</dbReference>
<dbReference type="SUPFAM" id="SSF144232">
    <property type="entry name" value="HIT/MYND zinc finger-like"/>
    <property type="match status" value="1"/>
</dbReference>
<dbReference type="Pfam" id="PF01753">
    <property type="entry name" value="zf-MYND"/>
    <property type="match status" value="1"/>
</dbReference>
<dbReference type="GeneID" id="105042127"/>
<keyword evidence="1" id="KW-0479">Metal-binding</keyword>
<dbReference type="SUPFAM" id="SSF81383">
    <property type="entry name" value="F-box domain"/>
    <property type="match status" value="1"/>
</dbReference>
<keyword evidence="7" id="KW-1185">Reference proteome</keyword>
<dbReference type="InterPro" id="IPR044508">
    <property type="entry name" value="At5g50450/At1g67340-like"/>
</dbReference>
<keyword evidence="2 4" id="KW-0863">Zinc-finger</keyword>
<proteinExistence type="predicted"/>
<dbReference type="Gene3D" id="6.10.140.2220">
    <property type="match status" value="1"/>
</dbReference>
<evidence type="ECO:0000256" key="2">
    <source>
        <dbReference type="ARBA" id="ARBA00022771"/>
    </source>
</evidence>
<dbReference type="PROSITE" id="PS50865">
    <property type="entry name" value="ZF_MYND_2"/>
    <property type="match status" value="1"/>
</dbReference>
<dbReference type="KEGG" id="egu:105042127"/>
<dbReference type="FunCoup" id="A0A6I9R467">
    <property type="interactions" value="328"/>
</dbReference>
<name>A0A6I9R467_ELAGV</name>
<dbReference type="Gene3D" id="1.25.40.10">
    <property type="entry name" value="Tetratricopeptide repeat domain"/>
    <property type="match status" value="1"/>
</dbReference>
<evidence type="ECO:0000313" key="7">
    <source>
        <dbReference type="Proteomes" id="UP000504607"/>
    </source>
</evidence>
<evidence type="ECO:0000256" key="4">
    <source>
        <dbReference type="PROSITE-ProRule" id="PRU00134"/>
    </source>
</evidence>
<feature type="compositionally biased region" description="Basic residues" evidence="5">
    <location>
        <begin position="25"/>
        <end position="40"/>
    </location>
</feature>
<sequence>MRTRRGLSSRPKEAAEEERAGGGGKRNRGREHYGRRKRPRAASPAAEGDGGGGAMAEDLFDILPDEIIVLILGKIVSSASSPSDLISILITCRRANRLGMSPFVLSKASAKIFAIRAKNWSDSAHKFLKQSADAGNLEASYILGMIRFYCLESRASGVSLVARAAIGSHMAALYALAVIQFNGSGGSKHDKDLRAGVALCARAAALGHVDALRELGHCLQDGYGVRQNVVEGRRFLVQANAHELAVVLGSTAKAAWQAHRHHRISEGGSCCSLLSDFGCNVPAPEAHPANRFMVEWFAMRGGPSREGLRMCSYGGCGRPETRRHEFRRCSVCGTVNYCSRACQALHWKLAHKTECAPVDGWLDAPVGAAGGGGGAGGGAPRVNGGVGLVNY</sequence>
<keyword evidence="3" id="KW-0862">Zinc</keyword>
<dbReference type="Pfam" id="PF23310">
    <property type="entry name" value="TPR_27"/>
    <property type="match status" value="1"/>
</dbReference>
<dbReference type="AlphaFoldDB" id="A0A6I9R467"/>
<accession>A0A6I9R467</accession>
<organism evidence="7 8">
    <name type="scientific">Elaeis guineensis var. tenera</name>
    <name type="common">Oil palm</name>
    <dbReference type="NCBI Taxonomy" id="51953"/>
    <lineage>
        <taxon>Eukaryota</taxon>
        <taxon>Viridiplantae</taxon>
        <taxon>Streptophyta</taxon>
        <taxon>Embryophyta</taxon>
        <taxon>Tracheophyta</taxon>
        <taxon>Spermatophyta</taxon>
        <taxon>Magnoliopsida</taxon>
        <taxon>Liliopsida</taxon>
        <taxon>Arecaceae</taxon>
        <taxon>Arecoideae</taxon>
        <taxon>Cocoseae</taxon>
        <taxon>Elaeidinae</taxon>
        <taxon>Elaeis</taxon>
    </lineage>
</organism>
<evidence type="ECO:0000256" key="3">
    <source>
        <dbReference type="ARBA" id="ARBA00022833"/>
    </source>
</evidence>
<evidence type="ECO:0000313" key="8">
    <source>
        <dbReference type="RefSeq" id="XP_010917530.1"/>
    </source>
</evidence>
<dbReference type="PANTHER" id="PTHR46758">
    <property type="entry name" value="MYND DOMAIN-CONTAINING"/>
    <property type="match status" value="1"/>
</dbReference>
<dbReference type="InterPro" id="IPR036047">
    <property type="entry name" value="F-box-like_dom_sf"/>
</dbReference>
<dbReference type="RefSeq" id="XP_010917530.1">
    <property type="nucleotide sequence ID" value="XM_010919228.3"/>
</dbReference>
<dbReference type="Proteomes" id="UP000504607">
    <property type="component" value="Chromosome 3"/>
</dbReference>
<feature type="domain" description="MYND-type" evidence="6">
    <location>
        <begin position="313"/>
        <end position="355"/>
    </location>
</feature>
<evidence type="ECO:0000256" key="1">
    <source>
        <dbReference type="ARBA" id="ARBA00022723"/>
    </source>
</evidence>
<dbReference type="InterPro" id="IPR057136">
    <property type="entry name" value="At2g35280_TPR_dom"/>
</dbReference>
<dbReference type="CDD" id="cd09917">
    <property type="entry name" value="F-box_SF"/>
    <property type="match status" value="1"/>
</dbReference>
<dbReference type="OrthoDB" id="265717at2759"/>
<dbReference type="PANTHER" id="PTHR46758:SF2">
    <property type="entry name" value="OJ1485_B09.11 PROTEIN"/>
    <property type="match status" value="1"/>
</dbReference>
<dbReference type="FunFam" id="6.10.140.2220:FF:000033">
    <property type="entry name" value="Predicted protein"/>
    <property type="match status" value="1"/>
</dbReference>
<dbReference type="SUPFAM" id="SSF81901">
    <property type="entry name" value="HCP-like"/>
    <property type="match status" value="1"/>
</dbReference>
<evidence type="ECO:0000256" key="5">
    <source>
        <dbReference type="SAM" id="MobiDB-lite"/>
    </source>
</evidence>
<protein>
    <submittedName>
        <fullName evidence="8">F-box protein At1g67340</fullName>
    </submittedName>
</protein>
<reference evidence="8" key="1">
    <citation type="submission" date="2025-08" db="UniProtKB">
        <authorList>
            <consortium name="RefSeq"/>
        </authorList>
    </citation>
    <scope>IDENTIFICATION</scope>
</reference>
<evidence type="ECO:0000259" key="6">
    <source>
        <dbReference type="PROSITE" id="PS50865"/>
    </source>
</evidence>